<keyword evidence="14" id="KW-1185">Reference proteome</keyword>
<feature type="region of interest" description="Disordered" evidence="10">
    <location>
        <begin position="835"/>
        <end position="911"/>
    </location>
</feature>
<name>A0AAD8GD55_ACIOX</name>
<feature type="transmembrane region" description="Helical" evidence="11">
    <location>
        <begin position="389"/>
        <end position="412"/>
    </location>
</feature>
<evidence type="ECO:0000256" key="2">
    <source>
        <dbReference type="ARBA" id="ARBA00022475"/>
    </source>
</evidence>
<evidence type="ECO:0000313" key="13">
    <source>
        <dbReference type="EMBL" id="KAK1172044.1"/>
    </source>
</evidence>
<feature type="transmembrane region" description="Helical" evidence="11">
    <location>
        <begin position="31"/>
        <end position="51"/>
    </location>
</feature>
<dbReference type="Pfam" id="PF02460">
    <property type="entry name" value="Patched"/>
    <property type="match status" value="1"/>
</dbReference>
<gene>
    <name evidence="13" type="primary">Ptchd3</name>
    <name evidence="13" type="ORF">AOXY_G4516</name>
</gene>
<dbReference type="PANTHER" id="PTHR10796">
    <property type="entry name" value="PATCHED-RELATED"/>
    <property type="match status" value="1"/>
</dbReference>
<feature type="transmembrane region" description="Helical" evidence="11">
    <location>
        <begin position="771"/>
        <end position="790"/>
    </location>
</feature>
<feature type="transmembrane region" description="Helical" evidence="11">
    <location>
        <begin position="319"/>
        <end position="338"/>
    </location>
</feature>
<feature type="transmembrane region" description="Helical" evidence="11">
    <location>
        <begin position="699"/>
        <end position="720"/>
    </location>
</feature>
<dbReference type="InterPro" id="IPR051697">
    <property type="entry name" value="Patched_domain-protein"/>
</dbReference>
<keyword evidence="2" id="KW-1003">Cell membrane</keyword>
<feature type="domain" description="SSD" evidence="12">
    <location>
        <begin position="255"/>
        <end position="412"/>
    </location>
</feature>
<feature type="transmembrane region" description="Helical" evidence="11">
    <location>
        <begin position="667"/>
        <end position="693"/>
    </location>
</feature>
<dbReference type="PANTHER" id="PTHR10796:SF60">
    <property type="entry name" value="PATCHED DOMAIN-CONTAINING PROTEIN 3"/>
    <property type="match status" value="1"/>
</dbReference>
<reference evidence="13" key="1">
    <citation type="submission" date="2022-02" db="EMBL/GenBank/DDBJ databases">
        <title>Atlantic sturgeon de novo genome assembly.</title>
        <authorList>
            <person name="Stock M."/>
            <person name="Klopp C."/>
            <person name="Guiguen Y."/>
            <person name="Cabau C."/>
            <person name="Parinello H."/>
            <person name="Santidrian Yebra-Pimentel E."/>
            <person name="Kuhl H."/>
            <person name="Dirks R.P."/>
            <person name="Guessner J."/>
            <person name="Wuertz S."/>
            <person name="Du K."/>
            <person name="Schartl M."/>
        </authorList>
    </citation>
    <scope>NUCLEOTIDE SEQUENCE</scope>
    <source>
        <strain evidence="13">STURGEONOMICS-FGT-2020</strain>
        <tissue evidence="13">Whole blood</tissue>
    </source>
</reference>
<sequence length="911" mass="102010">MARCGCRTDCIEKPICAAFYKLGHFVGSHPWWFLVIPLLISGGLGAGFYFLEEYEANDIEDQFTPLDGPAKGERDVVQKYFPQNDSDFSSQRLYTEGTYASLIAVSKDNILTETAFKEIIELDNIVKNITSDNNTYLDLCAKTNDTCAPNAILEIINYNASKIADINLTYPVYKTKIFLGTTVGGVGLKGHVVDNATAIRLFYYLGEDETGKSNLWLEEFQKVFSKYLTEKKTLEVSYFTSVSRQQEFEENPRKVIPLFSITYFLAIFFSIVSCLRFDCVRNKAWVATFGVLSAGLAVLSAFGMLLYCGMPFAMTVANAPFLILGIGVDDMFIMISCWQKTKVHDSVADRLAETYKEAAVSITITTLTDVLAFYIGIMTPFRSVQSFCLYTGTAVLFCYLYSITFFGAFLALNGKREKGNRHWLTCMKVEQDCPAGRSTGYSMCCVGGAYDANTGCEEEQPVNLFFKKYYGPFLTNTWTKVFVVLLYVGYLASSIYGCLQMQEGIDLRNLAYDGSYVINYYDDEDAYFSEYGPRVMVVVTEQVDYWNKEVRKEIESCLKVLENRLYVDASLSVSWLRVYENVSTMLNISLDNETVFKDNLKNILPAFKQDISISNDNIIASRFFIQTTNITTPIKEKNMLNELREDVKNCAVPVLVYHPAFIYFDQYVVIVYNTIQNIAVATAVMLVIALLLIPNPLCSLWVTFAIGSVIVGVAGFMTFWNVNLDSISMINLVICIGFSVDFSAHISYAFVSNSKHDVNEKAIDALHTLGYPIVQGAVSTILGVVVLAAAESYIFRTFFKIMFLVILFGAFHGLTFLPVFLTFFGICSKTGEVTSKKQNDVKDNENRNGIDGPDHKKSRYPLTLTNGLKQDGRAAPAPVDGSVTTSSLEREPYKQKASEMHADGHLDPDCP</sequence>
<evidence type="ECO:0000256" key="3">
    <source>
        <dbReference type="ARBA" id="ARBA00022692"/>
    </source>
</evidence>
<dbReference type="InterPro" id="IPR000731">
    <property type="entry name" value="SSD"/>
</dbReference>
<evidence type="ECO:0000256" key="4">
    <source>
        <dbReference type="ARBA" id="ARBA00022989"/>
    </source>
</evidence>
<organism evidence="13 14">
    <name type="scientific">Acipenser oxyrinchus oxyrinchus</name>
    <dbReference type="NCBI Taxonomy" id="40147"/>
    <lineage>
        <taxon>Eukaryota</taxon>
        <taxon>Metazoa</taxon>
        <taxon>Chordata</taxon>
        <taxon>Craniata</taxon>
        <taxon>Vertebrata</taxon>
        <taxon>Euteleostomi</taxon>
        <taxon>Actinopterygii</taxon>
        <taxon>Chondrostei</taxon>
        <taxon>Acipenseriformes</taxon>
        <taxon>Acipenseridae</taxon>
        <taxon>Acipenser</taxon>
    </lineage>
</organism>
<feature type="compositionally biased region" description="Basic and acidic residues" evidence="10">
    <location>
        <begin position="888"/>
        <end position="911"/>
    </location>
</feature>
<dbReference type="PROSITE" id="PS50156">
    <property type="entry name" value="SSD"/>
    <property type="match status" value="1"/>
</dbReference>
<feature type="transmembrane region" description="Helical" evidence="11">
    <location>
        <begin position="255"/>
        <end position="277"/>
    </location>
</feature>
<accession>A0AAD8GD55</accession>
<dbReference type="FunFam" id="1.20.1640.10:FF:000013">
    <property type="entry name" value="PaTched Related family"/>
    <property type="match status" value="1"/>
</dbReference>
<keyword evidence="3 11" id="KW-0812">Transmembrane</keyword>
<comment type="function">
    <text evidence="7">May play a role in sperm development or sperm function. However, does not appear to have an essential role in spermatogenesis or male fertility.</text>
</comment>
<keyword evidence="6" id="KW-0325">Glycoprotein</keyword>
<evidence type="ECO:0000256" key="9">
    <source>
        <dbReference type="ARBA" id="ARBA00074262"/>
    </source>
</evidence>
<evidence type="ECO:0000259" key="12">
    <source>
        <dbReference type="PROSITE" id="PS50156"/>
    </source>
</evidence>
<evidence type="ECO:0000256" key="8">
    <source>
        <dbReference type="ARBA" id="ARBA00060429"/>
    </source>
</evidence>
<proteinExistence type="inferred from homology"/>
<evidence type="ECO:0000256" key="6">
    <source>
        <dbReference type="ARBA" id="ARBA00023180"/>
    </source>
</evidence>
<dbReference type="Proteomes" id="UP001230051">
    <property type="component" value="Unassembled WGS sequence"/>
</dbReference>
<feature type="transmembrane region" description="Helical" evidence="11">
    <location>
        <begin position="732"/>
        <end position="751"/>
    </location>
</feature>
<comment type="subcellular location">
    <subcellularLocation>
        <location evidence="8">Cell projection</location>
        <location evidence="8">Cilium</location>
        <location evidence="8">Flagellum membrane</location>
        <topology evidence="8">Multi-pass membrane protein</topology>
    </subcellularLocation>
</comment>
<dbReference type="InterPro" id="IPR003392">
    <property type="entry name" value="PTHD_SSD"/>
</dbReference>
<feature type="compositionally biased region" description="Basic and acidic residues" evidence="10">
    <location>
        <begin position="835"/>
        <end position="855"/>
    </location>
</feature>
<evidence type="ECO:0000256" key="10">
    <source>
        <dbReference type="SAM" id="MobiDB-lite"/>
    </source>
</evidence>
<evidence type="ECO:0000256" key="11">
    <source>
        <dbReference type="SAM" id="Phobius"/>
    </source>
</evidence>
<dbReference type="GO" id="GO:0016020">
    <property type="term" value="C:membrane"/>
    <property type="evidence" value="ECO:0007669"/>
    <property type="project" value="InterPro"/>
</dbReference>
<feature type="transmembrane region" description="Helical" evidence="11">
    <location>
        <begin position="802"/>
        <end position="826"/>
    </location>
</feature>
<feature type="transmembrane region" description="Helical" evidence="11">
    <location>
        <begin position="358"/>
        <end position="377"/>
    </location>
</feature>
<evidence type="ECO:0000256" key="1">
    <source>
        <dbReference type="ARBA" id="ARBA00005585"/>
    </source>
</evidence>
<evidence type="ECO:0000256" key="5">
    <source>
        <dbReference type="ARBA" id="ARBA00023136"/>
    </source>
</evidence>
<comment type="similarity">
    <text evidence="1">Belongs to the patched family.</text>
</comment>
<evidence type="ECO:0000313" key="14">
    <source>
        <dbReference type="Proteomes" id="UP001230051"/>
    </source>
</evidence>
<dbReference type="Gene3D" id="1.20.1640.10">
    <property type="entry name" value="Multidrug efflux transporter AcrB transmembrane domain"/>
    <property type="match status" value="2"/>
</dbReference>
<dbReference type="SUPFAM" id="SSF82866">
    <property type="entry name" value="Multidrug efflux transporter AcrB transmembrane domain"/>
    <property type="match status" value="2"/>
</dbReference>
<dbReference type="GO" id="GO:0097225">
    <property type="term" value="C:sperm midpiece"/>
    <property type="evidence" value="ECO:0007669"/>
    <property type="project" value="UniProtKB-ARBA"/>
</dbReference>
<feature type="transmembrane region" description="Helical" evidence="11">
    <location>
        <begin position="284"/>
        <end position="307"/>
    </location>
</feature>
<dbReference type="EMBL" id="JAGXEW010000004">
    <property type="protein sequence ID" value="KAK1172044.1"/>
    <property type="molecule type" value="Genomic_DNA"/>
</dbReference>
<comment type="caution">
    <text evidence="13">The sequence shown here is derived from an EMBL/GenBank/DDBJ whole genome shotgun (WGS) entry which is preliminary data.</text>
</comment>
<protein>
    <recommendedName>
        <fullName evidence="9">Patched domain-containing protein 3</fullName>
    </recommendedName>
</protein>
<evidence type="ECO:0000256" key="7">
    <source>
        <dbReference type="ARBA" id="ARBA00057027"/>
    </source>
</evidence>
<keyword evidence="4 11" id="KW-1133">Transmembrane helix</keyword>
<dbReference type="AlphaFoldDB" id="A0AAD8GD55"/>
<keyword evidence="5 11" id="KW-0472">Membrane</keyword>